<evidence type="ECO:0000313" key="1">
    <source>
        <dbReference type="EMBL" id="ONF93709.1"/>
    </source>
</evidence>
<dbReference type="Proteomes" id="UP000189337">
    <property type="component" value="Unassembled WGS sequence"/>
</dbReference>
<organism evidence="1 2">
    <name type="scientific">Leptospira santarosai</name>
    <dbReference type="NCBI Taxonomy" id="28183"/>
    <lineage>
        <taxon>Bacteria</taxon>
        <taxon>Pseudomonadati</taxon>
        <taxon>Spirochaetota</taxon>
        <taxon>Spirochaetia</taxon>
        <taxon>Leptospirales</taxon>
        <taxon>Leptospiraceae</taxon>
        <taxon>Leptospira</taxon>
    </lineage>
</organism>
<reference evidence="1 2" key="1">
    <citation type="submission" date="2017-01" db="EMBL/GenBank/DDBJ databases">
        <title>Comparative genomic analysis of Brazilian Leptospira santarosai.</title>
        <authorList>
            <person name="Moreno L.Z."/>
            <person name="Miraglia F."/>
            <person name="Kremer F.S."/>
            <person name="Eslabao M.R."/>
            <person name="Lilenbaum W."/>
            <person name="Dellagostin O.A."/>
            <person name="Moreno A.M."/>
        </authorList>
    </citation>
    <scope>NUCLEOTIDE SEQUENCE [LARGE SCALE GENOMIC DNA]</scope>
    <source>
        <strain evidence="1 2">M52/8-19</strain>
    </source>
</reference>
<dbReference type="AlphaFoldDB" id="A0AB73M596"/>
<dbReference type="EMBL" id="MTSU01000004">
    <property type="protein sequence ID" value="ONF93709.1"/>
    <property type="molecule type" value="Genomic_DNA"/>
</dbReference>
<gene>
    <name evidence="1" type="ORF">BWD14_06520</name>
</gene>
<comment type="caution">
    <text evidence="1">The sequence shown here is derived from an EMBL/GenBank/DDBJ whole genome shotgun (WGS) entry which is preliminary data.</text>
</comment>
<accession>A0AB73M596</accession>
<evidence type="ECO:0000313" key="2">
    <source>
        <dbReference type="Proteomes" id="UP000189337"/>
    </source>
</evidence>
<name>A0AB73M596_9LEPT</name>
<proteinExistence type="predicted"/>
<sequence>MSGIFFRTANRKMRLGKRIHVKSKRSQVLQTQYVRPIIFKEFGSKLLVGIRLNVRIGSFG</sequence>
<protein>
    <submittedName>
        <fullName evidence="1">Uncharacterized protein</fullName>
    </submittedName>
</protein>